<evidence type="ECO:0000313" key="2">
    <source>
        <dbReference type="EMBL" id="BCJ94241.1"/>
    </source>
</evidence>
<dbReference type="RefSeq" id="WP_184091217.1">
    <property type="nucleotide sequence ID" value="NZ_AP023367.1"/>
</dbReference>
<feature type="domain" description="DUF1266" evidence="1">
    <location>
        <begin position="91"/>
        <end position="261"/>
    </location>
</feature>
<dbReference type="AlphaFoldDB" id="A0A6S6R587"/>
<dbReference type="KEGG" id="acel:acsn021_18100"/>
<dbReference type="Pfam" id="PF06889">
    <property type="entry name" value="DUF1266"/>
    <property type="match status" value="1"/>
</dbReference>
<name>A0A6S6R587_9FIRM</name>
<dbReference type="PROSITE" id="PS51257">
    <property type="entry name" value="PROKAR_LIPOPROTEIN"/>
    <property type="match status" value="1"/>
</dbReference>
<proteinExistence type="predicted"/>
<sequence length="269" mass="30489">MKKRLLTLALVTVLALTGCSSTPAKKDTDSTPATTTDDSKEAETADKSISDTLLWFNATYALITSRNGGDINLVGGYAANDSIAKMMQQGLENSWSVTDRATADEKLKWLTEENGHNAELLELYNQNELSTYSRDELVAALTDESYTDEDRAFFLGIFDAVEKYGDNAIKAWDLSRAMQLSSWYYLAGYYTYEEAMDASLTIAQELQKVYTSWDDMMESYLFGFQYWNEDDITDETSESYARAQIYQELKAQSDSIYSLDWNLSLSKEW</sequence>
<dbReference type="Proteomes" id="UP000515561">
    <property type="component" value="Chromosome"/>
</dbReference>
<dbReference type="EMBL" id="AP023367">
    <property type="protein sequence ID" value="BCJ94241.1"/>
    <property type="molecule type" value="Genomic_DNA"/>
</dbReference>
<reference evidence="2 3" key="1">
    <citation type="journal article" date="2016" name="Int. J. Syst. Evol. Microbiol.">
        <title>Descriptions of Anaerotaenia torta gen. nov., sp. nov. and Anaerocolumna cellulosilytica gen. nov., sp. nov. isolated from a methanogenic reactor of cattle waste.</title>
        <authorList>
            <person name="Uek A."/>
            <person name="Ohtaki Y."/>
            <person name="Kaku N."/>
            <person name="Ueki K."/>
        </authorList>
    </citation>
    <scope>NUCLEOTIDE SEQUENCE [LARGE SCALE GENOMIC DNA]</scope>
    <source>
        <strain evidence="2 3">SN021</strain>
    </source>
</reference>
<organism evidence="2 3">
    <name type="scientific">Anaerocolumna cellulosilytica</name>
    <dbReference type="NCBI Taxonomy" id="433286"/>
    <lineage>
        <taxon>Bacteria</taxon>
        <taxon>Bacillati</taxon>
        <taxon>Bacillota</taxon>
        <taxon>Clostridia</taxon>
        <taxon>Lachnospirales</taxon>
        <taxon>Lachnospiraceae</taxon>
        <taxon>Anaerocolumna</taxon>
    </lineage>
</organism>
<evidence type="ECO:0000313" key="3">
    <source>
        <dbReference type="Proteomes" id="UP000515561"/>
    </source>
</evidence>
<dbReference type="InterPro" id="IPR009677">
    <property type="entry name" value="DUF1266"/>
</dbReference>
<gene>
    <name evidence="2" type="ORF">acsn021_18100</name>
</gene>
<protein>
    <recommendedName>
        <fullName evidence="1">DUF1266 domain-containing protein</fullName>
    </recommendedName>
</protein>
<accession>A0A6S6R587</accession>
<keyword evidence="3" id="KW-1185">Reference proteome</keyword>
<evidence type="ECO:0000259" key="1">
    <source>
        <dbReference type="Pfam" id="PF06889"/>
    </source>
</evidence>